<evidence type="ECO:0000313" key="5">
    <source>
        <dbReference type="EMBL" id="TDG15272.1"/>
    </source>
</evidence>
<dbReference type="PANTHER" id="PTHR38764:SF1">
    <property type="entry name" value="ACYL CARRIER PROTEIN PHOSPHODIESTERASE"/>
    <property type="match status" value="1"/>
</dbReference>
<name>A0A4R5LV63_9GAMM</name>
<dbReference type="OrthoDB" id="8442777at2"/>
<dbReference type="Pfam" id="PF04336">
    <property type="entry name" value="ACP_PD"/>
    <property type="match status" value="1"/>
</dbReference>
<dbReference type="Proteomes" id="UP000295554">
    <property type="component" value="Unassembled WGS sequence"/>
</dbReference>
<dbReference type="InterPro" id="IPR007431">
    <property type="entry name" value="ACP_PD"/>
</dbReference>
<comment type="caution">
    <text evidence="5">The sequence shown here is derived from an EMBL/GenBank/DDBJ whole genome shotgun (WGS) entry which is preliminary data.</text>
</comment>
<proteinExistence type="predicted"/>
<protein>
    <submittedName>
        <fullName evidence="5">DUF479 domain-containing protein</fullName>
    </submittedName>
</protein>
<dbReference type="GO" id="GO:0006633">
    <property type="term" value="P:fatty acid biosynthetic process"/>
    <property type="evidence" value="ECO:0007669"/>
    <property type="project" value="UniProtKB-KW"/>
</dbReference>
<keyword evidence="6" id="KW-1185">Reference proteome</keyword>
<organism evidence="5 6">
    <name type="scientific">Seongchinamella unica</name>
    <dbReference type="NCBI Taxonomy" id="2547392"/>
    <lineage>
        <taxon>Bacteria</taxon>
        <taxon>Pseudomonadati</taxon>
        <taxon>Pseudomonadota</taxon>
        <taxon>Gammaproteobacteria</taxon>
        <taxon>Cellvibrionales</taxon>
        <taxon>Halieaceae</taxon>
        <taxon>Seongchinamella</taxon>
    </lineage>
</organism>
<dbReference type="RefSeq" id="WP_133209508.1">
    <property type="nucleotide sequence ID" value="NZ_SMSE01000001.1"/>
</dbReference>
<keyword evidence="1" id="KW-0444">Lipid biosynthesis</keyword>
<keyword evidence="4" id="KW-0275">Fatty acid biosynthesis</keyword>
<gene>
    <name evidence="5" type="ORF">E2F43_03290</name>
</gene>
<dbReference type="EMBL" id="SMSE01000001">
    <property type="protein sequence ID" value="TDG15272.1"/>
    <property type="molecule type" value="Genomic_DNA"/>
</dbReference>
<accession>A0A4R5LV63</accession>
<keyword evidence="3" id="KW-0443">Lipid metabolism</keyword>
<evidence type="ECO:0000256" key="1">
    <source>
        <dbReference type="ARBA" id="ARBA00022516"/>
    </source>
</evidence>
<reference evidence="5 6" key="1">
    <citation type="submission" date="2019-03" db="EMBL/GenBank/DDBJ databases">
        <title>Seongchinamella monodicae gen. nov., sp. nov., a novel member of the Gammaproteobacteria isolated from a tidal mudflat of beach.</title>
        <authorList>
            <person name="Yang H.G."/>
            <person name="Kang J.W."/>
            <person name="Lee S.D."/>
        </authorList>
    </citation>
    <scope>NUCLEOTIDE SEQUENCE [LARGE SCALE GENOMIC DNA]</scope>
    <source>
        <strain evidence="5 6">GH4-78</strain>
    </source>
</reference>
<evidence type="ECO:0000256" key="2">
    <source>
        <dbReference type="ARBA" id="ARBA00022801"/>
    </source>
</evidence>
<keyword evidence="4" id="KW-0276">Fatty acid metabolism</keyword>
<keyword evidence="2" id="KW-0378">Hydrolase</keyword>
<dbReference type="PANTHER" id="PTHR38764">
    <property type="entry name" value="ACYL CARRIER PROTEIN PHOSPHODIESTERASE"/>
    <property type="match status" value="1"/>
</dbReference>
<evidence type="ECO:0000256" key="4">
    <source>
        <dbReference type="ARBA" id="ARBA00023160"/>
    </source>
</evidence>
<evidence type="ECO:0000256" key="3">
    <source>
        <dbReference type="ARBA" id="ARBA00023098"/>
    </source>
</evidence>
<dbReference type="AlphaFoldDB" id="A0A4R5LV63"/>
<dbReference type="GO" id="GO:0008770">
    <property type="term" value="F:[acyl-carrier-protein] phosphodiesterase activity"/>
    <property type="evidence" value="ECO:0007669"/>
    <property type="project" value="InterPro"/>
</dbReference>
<dbReference type="PIRSF" id="PIRSF011489">
    <property type="entry name" value="DUF479"/>
    <property type="match status" value="1"/>
</dbReference>
<sequence length="195" mass="23120">MNYLAHFQLAWPEEGLVVGALEGDYLKGPLGGELPEPIEQGVRLHRAIDAFTDQHPLMAELRREFPPRLRRYAGILIDLSFDHYLSRHWSHYNSQQQADFKRTVYASLERNRQFLSPPALRMYARMREHDLLGRYGEWETIPATAARIGERFRRGNPFLQARDHLEPVRQRLEQSFFDFYPELMDFCSRFKVRLN</sequence>
<evidence type="ECO:0000313" key="6">
    <source>
        <dbReference type="Proteomes" id="UP000295554"/>
    </source>
</evidence>